<sequence>MDESGCSLSISNLLCQEDETDLDLALDSPTGEDELYQALVLFLNDASLSDEDHIERLLARESSLELQIHQLPENWFKLARSDAIKWILSTKACLGFSFRTAYLAVAYFDRFFARRRIDTGKKWAIGLLSMACLSVAAKMEECRAPAISDFQIEGFAFDCNAVQRMELLLLDTLQWRMNSVTPFDYLIYIMSKFHCEYSSPEDSLCNAIESIFAAIDVINLATYRSSTIAAAAMLAASSKVYTKEVLETEMSTTSMFKSFSEKEQVYSCYKIMTDQDQVSMRKTEKRLSSSEVSENCSSINDGTIDSASLSLSRNKRRRLHLPSINQTQP</sequence>
<evidence type="ECO:0000256" key="1">
    <source>
        <dbReference type="ARBA" id="ARBA00009065"/>
    </source>
</evidence>
<dbReference type="InterPro" id="IPR004367">
    <property type="entry name" value="Cyclin_C-dom"/>
</dbReference>
<dbReference type="InterPro" id="IPR036915">
    <property type="entry name" value="Cyclin-like_sf"/>
</dbReference>
<dbReference type="InterPro" id="IPR013763">
    <property type="entry name" value="Cyclin-like_dom"/>
</dbReference>
<reference evidence="8 9" key="1">
    <citation type="submission" date="2023-10" db="EMBL/GenBank/DDBJ databases">
        <title>Chromosome-scale genome assembly provides insights into flower coloration mechanisms of Canna indica.</title>
        <authorList>
            <person name="Li C."/>
        </authorList>
    </citation>
    <scope>NUCLEOTIDE SEQUENCE [LARGE SCALE GENOMIC DNA]</scope>
    <source>
        <tissue evidence="8">Flower</tissue>
    </source>
</reference>
<keyword evidence="4" id="KW-0131">Cell cycle</keyword>
<dbReference type="EMBL" id="CP136894">
    <property type="protein sequence ID" value="WOL08985.1"/>
    <property type="molecule type" value="Genomic_DNA"/>
</dbReference>
<dbReference type="Pfam" id="PF00134">
    <property type="entry name" value="Cyclin_N"/>
    <property type="match status" value="1"/>
</dbReference>
<evidence type="ECO:0000259" key="7">
    <source>
        <dbReference type="SMART" id="SM01332"/>
    </source>
</evidence>
<evidence type="ECO:0000256" key="4">
    <source>
        <dbReference type="ARBA" id="ARBA00023306"/>
    </source>
</evidence>
<keyword evidence="2" id="KW-0132">Cell division</keyword>
<dbReference type="GO" id="GO:0051301">
    <property type="term" value="P:cell division"/>
    <property type="evidence" value="ECO:0007669"/>
    <property type="project" value="UniProtKB-KW"/>
</dbReference>
<name>A0AAQ3QI16_9LILI</name>
<protein>
    <submittedName>
        <fullName evidence="8">Cyclin-D5-2-like</fullName>
    </submittedName>
</protein>
<comment type="similarity">
    <text evidence="1">Belongs to the cyclin family. Cyclin D subfamily.</text>
</comment>
<dbReference type="PANTHER" id="PTHR10177">
    <property type="entry name" value="CYCLINS"/>
    <property type="match status" value="1"/>
</dbReference>
<evidence type="ECO:0000256" key="2">
    <source>
        <dbReference type="ARBA" id="ARBA00022618"/>
    </source>
</evidence>
<dbReference type="InterPro" id="IPR006671">
    <property type="entry name" value="Cyclin_N"/>
</dbReference>
<gene>
    <name evidence="8" type="ORF">Cni_G17738</name>
</gene>
<accession>A0AAQ3QI16</accession>
<evidence type="ECO:0000256" key="3">
    <source>
        <dbReference type="ARBA" id="ARBA00023127"/>
    </source>
</evidence>
<evidence type="ECO:0000313" key="9">
    <source>
        <dbReference type="Proteomes" id="UP001327560"/>
    </source>
</evidence>
<feature type="domain" description="Cyclin C-terminal" evidence="7">
    <location>
        <begin position="180"/>
        <end position="299"/>
    </location>
</feature>
<dbReference type="InterPro" id="IPR039361">
    <property type="entry name" value="Cyclin"/>
</dbReference>
<dbReference type="SMART" id="SM00385">
    <property type="entry name" value="CYCLIN"/>
    <property type="match status" value="1"/>
</dbReference>
<dbReference type="AlphaFoldDB" id="A0AAQ3QI16"/>
<dbReference type="Gene3D" id="1.10.472.10">
    <property type="entry name" value="Cyclin-like"/>
    <property type="match status" value="2"/>
</dbReference>
<organism evidence="8 9">
    <name type="scientific">Canna indica</name>
    <name type="common">Indian-shot</name>
    <dbReference type="NCBI Taxonomy" id="4628"/>
    <lineage>
        <taxon>Eukaryota</taxon>
        <taxon>Viridiplantae</taxon>
        <taxon>Streptophyta</taxon>
        <taxon>Embryophyta</taxon>
        <taxon>Tracheophyta</taxon>
        <taxon>Spermatophyta</taxon>
        <taxon>Magnoliopsida</taxon>
        <taxon>Liliopsida</taxon>
        <taxon>Zingiberales</taxon>
        <taxon>Cannaceae</taxon>
        <taxon>Canna</taxon>
    </lineage>
</organism>
<dbReference type="InterPro" id="IPR048258">
    <property type="entry name" value="Cyclins_cyclin-box"/>
</dbReference>
<dbReference type="FunFam" id="1.10.472.10:FF:000069">
    <property type="entry name" value="Cyclin-D5-1"/>
    <property type="match status" value="1"/>
</dbReference>
<dbReference type="SMART" id="SM01332">
    <property type="entry name" value="Cyclin_C"/>
    <property type="match status" value="1"/>
</dbReference>
<evidence type="ECO:0000313" key="8">
    <source>
        <dbReference type="EMBL" id="WOL08985.1"/>
    </source>
</evidence>
<evidence type="ECO:0000256" key="5">
    <source>
        <dbReference type="RuleBase" id="RU000383"/>
    </source>
</evidence>
<dbReference type="SUPFAM" id="SSF47954">
    <property type="entry name" value="Cyclin-like"/>
    <property type="match status" value="1"/>
</dbReference>
<dbReference type="PROSITE" id="PS00292">
    <property type="entry name" value="CYCLINS"/>
    <property type="match status" value="1"/>
</dbReference>
<keyword evidence="9" id="KW-1185">Reference proteome</keyword>
<proteinExistence type="inferred from homology"/>
<dbReference type="Proteomes" id="UP001327560">
    <property type="component" value="Chromosome 5"/>
</dbReference>
<evidence type="ECO:0000259" key="6">
    <source>
        <dbReference type="SMART" id="SM00385"/>
    </source>
</evidence>
<feature type="domain" description="Cyclin-like" evidence="6">
    <location>
        <begin position="85"/>
        <end position="171"/>
    </location>
</feature>
<keyword evidence="3 5" id="KW-0195">Cyclin</keyword>